<evidence type="ECO:0000256" key="1">
    <source>
        <dbReference type="SAM" id="SignalP"/>
    </source>
</evidence>
<dbReference type="AlphaFoldDB" id="A0A5B7DAM0"/>
<dbReference type="Proteomes" id="UP000324222">
    <property type="component" value="Unassembled WGS sequence"/>
</dbReference>
<evidence type="ECO:0008006" key="4">
    <source>
        <dbReference type="Google" id="ProtNLM"/>
    </source>
</evidence>
<dbReference type="EMBL" id="VSRR010000674">
    <property type="protein sequence ID" value="MPC18381.1"/>
    <property type="molecule type" value="Genomic_DNA"/>
</dbReference>
<accession>A0A5B7DAM0</accession>
<keyword evidence="1" id="KW-0732">Signal</keyword>
<name>A0A5B7DAM0_PORTR</name>
<proteinExistence type="predicted"/>
<organism evidence="2 3">
    <name type="scientific">Portunus trituberculatus</name>
    <name type="common">Swimming crab</name>
    <name type="synonym">Neptunus trituberculatus</name>
    <dbReference type="NCBI Taxonomy" id="210409"/>
    <lineage>
        <taxon>Eukaryota</taxon>
        <taxon>Metazoa</taxon>
        <taxon>Ecdysozoa</taxon>
        <taxon>Arthropoda</taxon>
        <taxon>Crustacea</taxon>
        <taxon>Multicrustacea</taxon>
        <taxon>Malacostraca</taxon>
        <taxon>Eumalacostraca</taxon>
        <taxon>Eucarida</taxon>
        <taxon>Decapoda</taxon>
        <taxon>Pleocyemata</taxon>
        <taxon>Brachyura</taxon>
        <taxon>Eubrachyura</taxon>
        <taxon>Portunoidea</taxon>
        <taxon>Portunidae</taxon>
        <taxon>Portuninae</taxon>
        <taxon>Portunus</taxon>
    </lineage>
</organism>
<keyword evidence="3" id="KW-1185">Reference proteome</keyword>
<comment type="caution">
    <text evidence="2">The sequence shown here is derived from an EMBL/GenBank/DDBJ whole genome shotgun (WGS) entry which is preliminary data.</text>
</comment>
<gene>
    <name evidence="2" type="ORF">E2C01_011261</name>
</gene>
<sequence>MWFVPALSLILLSTHQHKADCKCNIHSTFLHQLASFYLLVSNNNQISTLCNNCKHNTAATTELEPEPLTTHHLCSNVVHVPPLDKISSTEESTGRLE</sequence>
<feature type="chain" id="PRO_5022719490" description="Secreted protein" evidence="1">
    <location>
        <begin position="22"/>
        <end position="97"/>
    </location>
</feature>
<feature type="signal peptide" evidence="1">
    <location>
        <begin position="1"/>
        <end position="21"/>
    </location>
</feature>
<protein>
    <recommendedName>
        <fullName evidence="4">Secreted protein</fullName>
    </recommendedName>
</protein>
<evidence type="ECO:0000313" key="3">
    <source>
        <dbReference type="Proteomes" id="UP000324222"/>
    </source>
</evidence>
<reference evidence="2 3" key="1">
    <citation type="submission" date="2019-05" db="EMBL/GenBank/DDBJ databases">
        <title>Another draft genome of Portunus trituberculatus and its Hox gene families provides insights of decapod evolution.</title>
        <authorList>
            <person name="Jeong J.-H."/>
            <person name="Song I."/>
            <person name="Kim S."/>
            <person name="Choi T."/>
            <person name="Kim D."/>
            <person name="Ryu S."/>
            <person name="Kim W."/>
        </authorList>
    </citation>
    <scope>NUCLEOTIDE SEQUENCE [LARGE SCALE GENOMIC DNA]</scope>
    <source>
        <tissue evidence="2">Muscle</tissue>
    </source>
</reference>
<evidence type="ECO:0000313" key="2">
    <source>
        <dbReference type="EMBL" id="MPC18381.1"/>
    </source>
</evidence>